<evidence type="ECO:0000313" key="12">
    <source>
        <dbReference type="Proteomes" id="UP000242133"/>
    </source>
</evidence>
<dbReference type="InterPro" id="IPR007412">
    <property type="entry name" value="FlgM"/>
</dbReference>
<dbReference type="Proteomes" id="UP000242133">
    <property type="component" value="Unassembled WGS sequence"/>
</dbReference>
<dbReference type="NCBIfam" id="TIGR03824">
    <property type="entry name" value="FlgM_jcvi"/>
    <property type="match status" value="1"/>
</dbReference>
<gene>
    <name evidence="11" type="ORF">CLV44_1185</name>
</gene>
<evidence type="ECO:0000256" key="3">
    <source>
        <dbReference type="ARBA" id="ARBA00022491"/>
    </source>
</evidence>
<name>A0A2P8ES60_9GAMM</name>
<organism evidence="11 12">
    <name type="scientific">Marinobacterium halophilum</name>
    <dbReference type="NCBI Taxonomy" id="267374"/>
    <lineage>
        <taxon>Bacteria</taxon>
        <taxon>Pseudomonadati</taxon>
        <taxon>Pseudomonadota</taxon>
        <taxon>Gammaproteobacteria</taxon>
        <taxon>Oceanospirillales</taxon>
        <taxon>Oceanospirillaceae</taxon>
        <taxon>Marinobacterium</taxon>
    </lineage>
</organism>
<evidence type="ECO:0000313" key="11">
    <source>
        <dbReference type="EMBL" id="PSL12327.1"/>
    </source>
</evidence>
<protein>
    <recommendedName>
        <fullName evidence="2">Negative regulator of flagellin synthesis</fullName>
    </recommendedName>
    <alternativeName>
        <fullName evidence="8">Anti-sigma-28 factor</fullName>
    </alternativeName>
</protein>
<evidence type="ECO:0000256" key="4">
    <source>
        <dbReference type="ARBA" id="ARBA00022795"/>
    </source>
</evidence>
<keyword evidence="6" id="KW-0804">Transcription</keyword>
<evidence type="ECO:0000256" key="5">
    <source>
        <dbReference type="ARBA" id="ARBA00023015"/>
    </source>
</evidence>
<dbReference type="InterPro" id="IPR031316">
    <property type="entry name" value="FlgM_C"/>
</dbReference>
<feature type="region of interest" description="Disordered" evidence="9">
    <location>
        <begin position="1"/>
        <end position="46"/>
    </location>
</feature>
<dbReference type="InterPro" id="IPR035890">
    <property type="entry name" value="Anti-sigma-28_factor_FlgM_sf"/>
</dbReference>
<keyword evidence="4" id="KW-1005">Bacterial flagellum biogenesis</keyword>
<evidence type="ECO:0000259" key="10">
    <source>
        <dbReference type="Pfam" id="PF04316"/>
    </source>
</evidence>
<evidence type="ECO:0000256" key="9">
    <source>
        <dbReference type="SAM" id="MobiDB-lite"/>
    </source>
</evidence>
<sequence length="106" mass="11223">MAIDFPGMSPAPAAGNRGKVSEQQTPGNAQTPGSANMQTSKPDISDTVRISDTAQALQRSVGKQDSSADVDTDRVAQIKAAIDSGSYKIDNERVAERMLQFDKLLG</sequence>
<dbReference type="EMBL" id="PYGI01000018">
    <property type="protein sequence ID" value="PSL12327.1"/>
    <property type="molecule type" value="Genomic_DNA"/>
</dbReference>
<proteinExistence type="inferred from homology"/>
<evidence type="ECO:0000256" key="6">
    <source>
        <dbReference type="ARBA" id="ARBA00023163"/>
    </source>
</evidence>
<dbReference type="SUPFAM" id="SSF101498">
    <property type="entry name" value="Anti-sigma factor FlgM"/>
    <property type="match status" value="1"/>
</dbReference>
<reference evidence="11 12" key="1">
    <citation type="submission" date="2018-03" db="EMBL/GenBank/DDBJ databases">
        <title>Genomic Encyclopedia of Archaeal and Bacterial Type Strains, Phase II (KMG-II): from individual species to whole genera.</title>
        <authorList>
            <person name="Goeker M."/>
        </authorList>
    </citation>
    <scope>NUCLEOTIDE SEQUENCE [LARGE SCALE GENOMIC DNA]</scope>
    <source>
        <strain evidence="11 12">DSM 17586</strain>
    </source>
</reference>
<accession>A0A2P8ES60</accession>
<feature type="domain" description="Anti-sigma-28 factor FlgM C-terminal" evidence="10">
    <location>
        <begin position="46"/>
        <end position="100"/>
    </location>
</feature>
<feature type="compositionally biased region" description="Polar residues" evidence="9">
    <location>
        <begin position="21"/>
        <end position="46"/>
    </location>
</feature>
<dbReference type="RefSeq" id="WP_106592480.1">
    <property type="nucleotide sequence ID" value="NZ_PYGI01000018.1"/>
</dbReference>
<dbReference type="GO" id="GO:0044781">
    <property type="term" value="P:bacterial-type flagellum organization"/>
    <property type="evidence" value="ECO:0007669"/>
    <property type="project" value="UniProtKB-KW"/>
</dbReference>
<dbReference type="Pfam" id="PF04316">
    <property type="entry name" value="FlgM"/>
    <property type="match status" value="1"/>
</dbReference>
<evidence type="ECO:0000256" key="7">
    <source>
        <dbReference type="ARBA" id="ARBA00024739"/>
    </source>
</evidence>
<evidence type="ECO:0000256" key="2">
    <source>
        <dbReference type="ARBA" id="ARBA00017823"/>
    </source>
</evidence>
<evidence type="ECO:0000256" key="8">
    <source>
        <dbReference type="ARBA" id="ARBA00030117"/>
    </source>
</evidence>
<comment type="similarity">
    <text evidence="1">Belongs to the FlgM family.</text>
</comment>
<keyword evidence="12" id="KW-1185">Reference proteome</keyword>
<keyword evidence="3" id="KW-0678">Repressor</keyword>
<dbReference type="OrthoDB" id="6120348at2"/>
<keyword evidence="5" id="KW-0805">Transcription regulation</keyword>
<evidence type="ECO:0000256" key="1">
    <source>
        <dbReference type="ARBA" id="ARBA00005322"/>
    </source>
</evidence>
<comment type="caution">
    <text evidence="11">The sequence shown here is derived from an EMBL/GenBank/DDBJ whole genome shotgun (WGS) entry which is preliminary data.</text>
</comment>
<dbReference type="GO" id="GO:0045892">
    <property type="term" value="P:negative regulation of DNA-templated transcription"/>
    <property type="evidence" value="ECO:0007669"/>
    <property type="project" value="InterPro"/>
</dbReference>
<comment type="function">
    <text evidence="7">Responsible for the coupling of flagellin expression to flagellar assembly by preventing expression of the flagellin genes when a component of the middle class of proteins is defective. It negatively regulates flagellar genes by inhibiting the activity of FliA by directly binding to FliA.</text>
</comment>
<dbReference type="AlphaFoldDB" id="A0A2P8ES60"/>